<dbReference type="PANTHER" id="PTHR46117">
    <property type="entry name" value="FI24210P1"/>
    <property type="match status" value="1"/>
</dbReference>
<evidence type="ECO:0000313" key="8">
    <source>
        <dbReference type="EMBL" id="KAJ6615263.1"/>
    </source>
</evidence>
<dbReference type="PANTHER" id="PTHR46117:SF3">
    <property type="entry name" value="FI24210P1"/>
    <property type="match status" value="1"/>
</dbReference>
<dbReference type="InterPro" id="IPR051732">
    <property type="entry name" value="USF"/>
</dbReference>
<dbReference type="PROSITE" id="PS50888">
    <property type="entry name" value="BHLH"/>
    <property type="match status" value="1"/>
</dbReference>
<dbReference type="GO" id="GO:0005634">
    <property type="term" value="C:nucleus"/>
    <property type="evidence" value="ECO:0007669"/>
    <property type="project" value="UniProtKB-SubCell"/>
</dbReference>
<evidence type="ECO:0000256" key="2">
    <source>
        <dbReference type="ARBA" id="ARBA00023015"/>
    </source>
</evidence>
<evidence type="ECO:0000313" key="9">
    <source>
        <dbReference type="Proteomes" id="UP001151699"/>
    </source>
</evidence>
<dbReference type="Pfam" id="PF00010">
    <property type="entry name" value="HLH"/>
    <property type="match status" value="1"/>
</dbReference>
<dbReference type="CDD" id="cd11396">
    <property type="entry name" value="bHLHzip_USF"/>
    <property type="match status" value="1"/>
</dbReference>
<dbReference type="Proteomes" id="UP001151699">
    <property type="component" value="Unassembled WGS sequence"/>
</dbReference>
<dbReference type="OrthoDB" id="690068at2759"/>
<evidence type="ECO:0000256" key="6">
    <source>
        <dbReference type="SAM" id="MobiDB-lite"/>
    </source>
</evidence>
<feature type="compositionally biased region" description="Basic and acidic residues" evidence="6">
    <location>
        <begin position="101"/>
        <end position="115"/>
    </location>
</feature>
<gene>
    <name evidence="8" type="primary">usf1</name>
    <name evidence="8" type="ORF">Bhyg_17899</name>
</gene>
<dbReference type="InterPro" id="IPR036638">
    <property type="entry name" value="HLH_DNA-bd_sf"/>
</dbReference>
<evidence type="ECO:0000256" key="1">
    <source>
        <dbReference type="ARBA" id="ARBA00004123"/>
    </source>
</evidence>
<sequence>MADSEDGELLGIIDENSEASTDAINQNGMALTFKQENPEMVGYRVVHLPEKQAPTTVVNPSQQYFVIHDANAIFVNNPRKIAPKTVENQVQQVHIGPPPAKKRDDRRRATHNEVERRRRDKINHWIMKLGSLIPADGLPGGERDRVNVINSAVESKGVILSKACEYISSMKSNYEEVSECLKASEEMNNKLQAENQFLKELLDKHGVTYDNDGDGDIRILS</sequence>
<protein>
    <submittedName>
        <fullName evidence="8">Upstream stimulatory factor 1</fullName>
    </submittedName>
</protein>
<dbReference type="SUPFAM" id="SSF47459">
    <property type="entry name" value="HLH, helix-loop-helix DNA-binding domain"/>
    <property type="match status" value="1"/>
</dbReference>
<feature type="coiled-coil region" evidence="5">
    <location>
        <begin position="174"/>
        <end position="204"/>
    </location>
</feature>
<keyword evidence="9" id="KW-1185">Reference proteome</keyword>
<dbReference type="AlphaFoldDB" id="A0A9Q0RTV0"/>
<dbReference type="EMBL" id="WJQU01004587">
    <property type="protein sequence ID" value="KAJ6615263.1"/>
    <property type="molecule type" value="Genomic_DNA"/>
</dbReference>
<dbReference type="SMART" id="SM00353">
    <property type="entry name" value="HLH"/>
    <property type="match status" value="1"/>
</dbReference>
<keyword evidence="5" id="KW-0175">Coiled coil</keyword>
<evidence type="ECO:0000256" key="3">
    <source>
        <dbReference type="ARBA" id="ARBA00023163"/>
    </source>
</evidence>
<dbReference type="GO" id="GO:0000978">
    <property type="term" value="F:RNA polymerase II cis-regulatory region sequence-specific DNA binding"/>
    <property type="evidence" value="ECO:0007669"/>
    <property type="project" value="TreeGrafter"/>
</dbReference>
<evidence type="ECO:0000259" key="7">
    <source>
        <dbReference type="PROSITE" id="PS50888"/>
    </source>
</evidence>
<accession>A0A9Q0RTV0</accession>
<keyword evidence="4" id="KW-0539">Nucleus</keyword>
<keyword evidence="3" id="KW-0804">Transcription</keyword>
<comment type="subcellular location">
    <subcellularLocation>
        <location evidence="1">Nucleus</location>
    </subcellularLocation>
</comment>
<evidence type="ECO:0000256" key="5">
    <source>
        <dbReference type="SAM" id="Coils"/>
    </source>
</evidence>
<proteinExistence type="predicted"/>
<name>A0A9Q0RTV0_9DIPT</name>
<dbReference type="Gene3D" id="4.10.280.10">
    <property type="entry name" value="Helix-loop-helix DNA-binding domain"/>
    <property type="match status" value="1"/>
</dbReference>
<evidence type="ECO:0000256" key="4">
    <source>
        <dbReference type="ARBA" id="ARBA00023242"/>
    </source>
</evidence>
<keyword evidence="2" id="KW-0805">Transcription regulation</keyword>
<feature type="domain" description="BHLH" evidence="7">
    <location>
        <begin position="106"/>
        <end position="170"/>
    </location>
</feature>
<reference evidence="8" key="1">
    <citation type="submission" date="2022-07" db="EMBL/GenBank/DDBJ databases">
        <authorList>
            <person name="Trinca V."/>
            <person name="Uliana J.V.C."/>
            <person name="Torres T.T."/>
            <person name="Ward R.J."/>
            <person name="Monesi N."/>
        </authorList>
    </citation>
    <scope>NUCLEOTIDE SEQUENCE</scope>
    <source>
        <strain evidence="8">HSMRA1968</strain>
        <tissue evidence="8">Whole embryos</tissue>
    </source>
</reference>
<feature type="region of interest" description="Disordered" evidence="6">
    <location>
        <begin position="87"/>
        <end position="115"/>
    </location>
</feature>
<dbReference type="GO" id="GO:0046983">
    <property type="term" value="F:protein dimerization activity"/>
    <property type="evidence" value="ECO:0007669"/>
    <property type="project" value="InterPro"/>
</dbReference>
<organism evidence="8 9">
    <name type="scientific">Pseudolycoriella hygida</name>
    <dbReference type="NCBI Taxonomy" id="35572"/>
    <lineage>
        <taxon>Eukaryota</taxon>
        <taxon>Metazoa</taxon>
        <taxon>Ecdysozoa</taxon>
        <taxon>Arthropoda</taxon>
        <taxon>Hexapoda</taxon>
        <taxon>Insecta</taxon>
        <taxon>Pterygota</taxon>
        <taxon>Neoptera</taxon>
        <taxon>Endopterygota</taxon>
        <taxon>Diptera</taxon>
        <taxon>Nematocera</taxon>
        <taxon>Sciaroidea</taxon>
        <taxon>Sciaridae</taxon>
        <taxon>Pseudolycoriella</taxon>
    </lineage>
</organism>
<dbReference type="GO" id="GO:0000981">
    <property type="term" value="F:DNA-binding transcription factor activity, RNA polymerase II-specific"/>
    <property type="evidence" value="ECO:0007669"/>
    <property type="project" value="TreeGrafter"/>
</dbReference>
<dbReference type="InterPro" id="IPR011598">
    <property type="entry name" value="bHLH_dom"/>
</dbReference>
<comment type="caution">
    <text evidence="8">The sequence shown here is derived from an EMBL/GenBank/DDBJ whole genome shotgun (WGS) entry which is preliminary data.</text>
</comment>